<feature type="compositionally biased region" description="Basic and acidic residues" evidence="1">
    <location>
        <begin position="42"/>
        <end position="61"/>
    </location>
</feature>
<evidence type="ECO:0000313" key="2">
    <source>
        <dbReference type="EMBL" id="KAF9737753.1"/>
    </source>
</evidence>
<evidence type="ECO:0000313" key="3">
    <source>
        <dbReference type="Proteomes" id="UP000756921"/>
    </source>
</evidence>
<proteinExistence type="predicted"/>
<comment type="caution">
    <text evidence="2">The sequence shown here is derived from an EMBL/GenBank/DDBJ whole genome shotgun (WGS) entry which is preliminary data.</text>
</comment>
<dbReference type="AlphaFoldDB" id="A0A9P6KSE9"/>
<keyword evidence="3" id="KW-1185">Reference proteome</keyword>
<feature type="region of interest" description="Disordered" evidence="1">
    <location>
        <begin position="32"/>
        <end position="61"/>
    </location>
</feature>
<name>A0A9P6KSE9_9PLEO</name>
<dbReference type="EMBL" id="WJXW01000004">
    <property type="protein sequence ID" value="KAF9737753.1"/>
    <property type="molecule type" value="Genomic_DNA"/>
</dbReference>
<dbReference type="Proteomes" id="UP000756921">
    <property type="component" value="Unassembled WGS sequence"/>
</dbReference>
<protein>
    <submittedName>
        <fullName evidence="2">Uncharacterized protein</fullName>
    </submittedName>
</protein>
<gene>
    <name evidence="2" type="ORF">PMIN01_05532</name>
</gene>
<reference evidence="2" key="1">
    <citation type="journal article" date="2020" name="Mol. Plant Microbe Interact.">
        <title>Genome Sequence of the Biocontrol Agent Coniothyrium minitans strain Conio (IMI 134523).</title>
        <authorList>
            <person name="Patel D."/>
            <person name="Shittu T.A."/>
            <person name="Baroncelli R."/>
            <person name="Muthumeenakshi S."/>
            <person name="Osborne T.H."/>
            <person name="Janganan T.K."/>
            <person name="Sreenivasaprasad S."/>
        </authorList>
    </citation>
    <scope>NUCLEOTIDE SEQUENCE</scope>
    <source>
        <strain evidence="2">Conio</strain>
    </source>
</reference>
<organism evidence="2 3">
    <name type="scientific">Paraphaeosphaeria minitans</name>
    <dbReference type="NCBI Taxonomy" id="565426"/>
    <lineage>
        <taxon>Eukaryota</taxon>
        <taxon>Fungi</taxon>
        <taxon>Dikarya</taxon>
        <taxon>Ascomycota</taxon>
        <taxon>Pezizomycotina</taxon>
        <taxon>Dothideomycetes</taxon>
        <taxon>Pleosporomycetidae</taxon>
        <taxon>Pleosporales</taxon>
        <taxon>Massarineae</taxon>
        <taxon>Didymosphaeriaceae</taxon>
        <taxon>Paraphaeosphaeria</taxon>
    </lineage>
</organism>
<sequence length="113" mass="12565">MNAATNILAKQAFASGFVVRFRPNVDSMSGGGHLLQQHHNISRTEERLLRDSSDSQERRSAHDVRIVPQICSGRWSCGMQLPLGTPSWRLQISSIMAFSCLLRVQVSHSLAGY</sequence>
<accession>A0A9P6KSE9</accession>
<evidence type="ECO:0000256" key="1">
    <source>
        <dbReference type="SAM" id="MobiDB-lite"/>
    </source>
</evidence>